<evidence type="ECO:0000259" key="10">
    <source>
        <dbReference type="Pfam" id="PF01930"/>
    </source>
</evidence>
<evidence type="ECO:0000256" key="6">
    <source>
        <dbReference type="ARBA" id="ARBA00023014"/>
    </source>
</evidence>
<comment type="similarity">
    <text evidence="9">Belongs to the CRISPR-associated exonuclease Cas4 family.</text>
</comment>
<comment type="function">
    <text evidence="9">CRISPR (clustered regularly interspaced short palindromic repeat) is an adaptive immune system that provides protection against mobile genetic elements (viruses, transposable elements and conjugative plasmids). CRISPR clusters contain sequences complementary to antecedent mobile elements and target invading nucleic acids. CRISPR clusters are transcribed and processed into CRISPR RNA (crRNA).</text>
</comment>
<dbReference type="GO" id="GO:0046872">
    <property type="term" value="F:metal ion binding"/>
    <property type="evidence" value="ECO:0007669"/>
    <property type="project" value="UniProtKB-KW"/>
</dbReference>
<accession>A0A4V2UUY4</accession>
<comment type="cofactor">
    <cofactor evidence="9">
        <name>Mg(2+)</name>
        <dbReference type="ChEBI" id="CHEBI:18420"/>
    </cofactor>
    <cofactor evidence="9">
        <name>Mn(2+)</name>
        <dbReference type="ChEBI" id="CHEBI:29035"/>
    </cofactor>
    <text evidence="9">Mg(2+) or Mn(2+) required for ssDNA cleavage activity.</text>
</comment>
<dbReference type="PANTHER" id="PTHR37168">
    <property type="entry name" value="CRISPR-ASSOCIATED EXONUCLEASE CAS4"/>
    <property type="match status" value="1"/>
</dbReference>
<dbReference type="Proteomes" id="UP000294937">
    <property type="component" value="Unassembled WGS sequence"/>
</dbReference>
<proteinExistence type="inferred from homology"/>
<gene>
    <name evidence="11" type="ORF">EDD58_10630</name>
</gene>
<dbReference type="GO" id="GO:0004527">
    <property type="term" value="F:exonuclease activity"/>
    <property type="evidence" value="ECO:0007669"/>
    <property type="project" value="UniProtKB-KW"/>
</dbReference>
<evidence type="ECO:0000256" key="3">
    <source>
        <dbReference type="ARBA" id="ARBA00022801"/>
    </source>
</evidence>
<keyword evidence="8 9" id="KW-0464">Manganese</keyword>
<dbReference type="InterPro" id="IPR013343">
    <property type="entry name" value="CRISPR-assoc_prot_Cas4"/>
</dbReference>
<dbReference type="RefSeq" id="WP_131925446.1">
    <property type="nucleotide sequence ID" value="NZ_SMAG01000006.1"/>
</dbReference>
<dbReference type="GO" id="GO:0051536">
    <property type="term" value="F:iron-sulfur cluster binding"/>
    <property type="evidence" value="ECO:0007669"/>
    <property type="project" value="UniProtKB-KW"/>
</dbReference>
<evidence type="ECO:0000256" key="4">
    <source>
        <dbReference type="ARBA" id="ARBA00022839"/>
    </source>
</evidence>
<keyword evidence="2 9" id="KW-0479">Metal-binding</keyword>
<keyword evidence="4 9" id="KW-0269">Exonuclease</keyword>
<keyword evidence="5 9" id="KW-0408">Iron</keyword>
<keyword evidence="3 9" id="KW-0378">Hydrolase</keyword>
<keyword evidence="12" id="KW-1185">Reference proteome</keyword>
<dbReference type="PANTHER" id="PTHR37168:SF1">
    <property type="entry name" value="CRISPR-ASSOCIATED EXONUCLEASE CAS4"/>
    <property type="match status" value="1"/>
</dbReference>
<comment type="cofactor">
    <cofactor evidence="9">
        <name>iron-sulfur cluster</name>
        <dbReference type="ChEBI" id="CHEBI:30408"/>
    </cofactor>
</comment>
<keyword evidence="1 9" id="KW-0540">Nuclease</keyword>
<keyword evidence="7 9" id="KW-0051">Antiviral defense</keyword>
<evidence type="ECO:0000256" key="2">
    <source>
        <dbReference type="ARBA" id="ARBA00022723"/>
    </source>
</evidence>
<evidence type="ECO:0000313" key="11">
    <source>
        <dbReference type="EMBL" id="TCS93597.1"/>
    </source>
</evidence>
<dbReference type="OrthoDB" id="9794720at2"/>
<dbReference type="Gene3D" id="3.90.320.10">
    <property type="match status" value="1"/>
</dbReference>
<dbReference type="InterPro" id="IPR022765">
    <property type="entry name" value="Dna2/Cas4_DUF83"/>
</dbReference>
<comment type="caution">
    <text evidence="11">The sequence shown here is derived from an EMBL/GenBank/DDBJ whole genome shotgun (WGS) entry which is preliminary data.</text>
</comment>
<feature type="domain" description="DUF83" evidence="10">
    <location>
        <begin position="10"/>
        <end position="165"/>
    </location>
</feature>
<dbReference type="NCBIfam" id="TIGR00372">
    <property type="entry name" value="cas4"/>
    <property type="match status" value="1"/>
</dbReference>
<dbReference type="EC" id="3.1.12.1" evidence="9"/>
<dbReference type="GO" id="GO:0051607">
    <property type="term" value="P:defense response to virus"/>
    <property type="evidence" value="ECO:0007669"/>
    <property type="project" value="UniProtKB-KW"/>
</dbReference>
<sequence>MVDFELIKTQGTNVHYYYVCQRKLWLFSKQITMEHESDLVLQGKILHEQSYKQKKKEVNIDDLIQIDLIGQEYVGEVKSSSKMEQADRMQLLYYLYYLKNIGVKRSGKIHYVKEKKVEEVELTEEDEQIINNCLQEIQRVISLPLPPKKTKLPYCRSCSYYSFCFVGEIDS</sequence>
<evidence type="ECO:0000256" key="9">
    <source>
        <dbReference type="RuleBase" id="RU365022"/>
    </source>
</evidence>
<reference evidence="11 12" key="1">
    <citation type="submission" date="2019-03" db="EMBL/GenBank/DDBJ databases">
        <title>Genomic Encyclopedia of Type Strains, Phase IV (KMG-IV): sequencing the most valuable type-strain genomes for metagenomic binning, comparative biology and taxonomic classification.</title>
        <authorList>
            <person name="Goeker M."/>
        </authorList>
    </citation>
    <scope>NUCLEOTIDE SEQUENCE [LARGE SCALE GENOMIC DNA]</scope>
    <source>
        <strain evidence="11 12">DSM 45707</strain>
    </source>
</reference>
<dbReference type="EMBL" id="SMAG01000006">
    <property type="protein sequence ID" value="TCS93597.1"/>
    <property type="molecule type" value="Genomic_DNA"/>
</dbReference>
<organism evidence="11 12">
    <name type="scientific">Hazenella coriacea</name>
    <dbReference type="NCBI Taxonomy" id="1179467"/>
    <lineage>
        <taxon>Bacteria</taxon>
        <taxon>Bacillati</taxon>
        <taxon>Bacillota</taxon>
        <taxon>Bacilli</taxon>
        <taxon>Bacillales</taxon>
        <taxon>Thermoactinomycetaceae</taxon>
        <taxon>Hazenella</taxon>
    </lineage>
</organism>
<name>A0A4V2UUY4_9BACL</name>
<evidence type="ECO:0000256" key="1">
    <source>
        <dbReference type="ARBA" id="ARBA00022722"/>
    </source>
</evidence>
<dbReference type="InterPro" id="IPR011604">
    <property type="entry name" value="PDDEXK-like_dom_sf"/>
</dbReference>
<evidence type="ECO:0000313" key="12">
    <source>
        <dbReference type="Proteomes" id="UP000294937"/>
    </source>
</evidence>
<evidence type="ECO:0000256" key="5">
    <source>
        <dbReference type="ARBA" id="ARBA00023004"/>
    </source>
</evidence>
<dbReference type="Pfam" id="PF01930">
    <property type="entry name" value="Cas_Cas4"/>
    <property type="match status" value="1"/>
</dbReference>
<evidence type="ECO:0000256" key="7">
    <source>
        <dbReference type="ARBA" id="ARBA00023118"/>
    </source>
</evidence>
<evidence type="ECO:0000256" key="8">
    <source>
        <dbReference type="ARBA" id="ARBA00023211"/>
    </source>
</evidence>
<dbReference type="AlphaFoldDB" id="A0A4V2UUY4"/>
<protein>
    <recommendedName>
        <fullName evidence="9">CRISPR-associated exonuclease Cas4</fullName>
        <ecNumber evidence="9">3.1.12.1</ecNumber>
    </recommendedName>
</protein>
<keyword evidence="6 9" id="KW-0411">Iron-sulfur</keyword>